<gene>
    <name evidence="14 18" type="primary">dsbB</name>
    <name evidence="19" type="ORF">E8M63_10540</name>
    <name evidence="17" type="ORF">ESCNG_270014</name>
    <name evidence="18" type="ORF">NCTC11421_03820</name>
</gene>
<evidence type="ECO:0000256" key="13">
    <source>
        <dbReference type="ARBA" id="ARBA00023284"/>
    </source>
</evidence>
<feature type="transmembrane region" description="Helical" evidence="15">
    <location>
        <begin position="70"/>
        <end position="89"/>
    </location>
</feature>
<reference evidence="17 20" key="1">
    <citation type="submission" date="2016-09" db="EMBL/GenBank/DDBJ databases">
        <authorList>
            <person name="Kumanski S."/>
            <person name="Beatrice B."/>
        </authorList>
    </citation>
    <scope>NUCLEOTIDE SEQUENCE [LARGE SCALE GENOMIC DNA]</scope>
    <source>
        <strain evidence="17">Mankind</strain>
    </source>
</reference>
<proteinExistence type="inferred from homology"/>
<feature type="disulfide bond" description="Redox-active" evidence="14">
    <location>
        <begin position="35"/>
        <end position="38"/>
    </location>
</feature>
<dbReference type="InterPro" id="IPR003752">
    <property type="entry name" value="DiS_bond_form_DsbB/BdbC"/>
</dbReference>
<dbReference type="GO" id="GO:0009055">
    <property type="term" value="F:electron transfer activity"/>
    <property type="evidence" value="ECO:0007669"/>
    <property type="project" value="UniProtKB-UniRule"/>
</dbReference>
<feature type="signal peptide" evidence="16">
    <location>
        <begin position="1"/>
        <end position="21"/>
    </location>
</feature>
<dbReference type="SUPFAM" id="SSF158442">
    <property type="entry name" value="DsbB-like"/>
    <property type="match status" value="1"/>
</dbReference>
<evidence type="ECO:0000313" key="21">
    <source>
        <dbReference type="Proteomes" id="UP000307092"/>
    </source>
</evidence>
<dbReference type="InterPro" id="IPR023380">
    <property type="entry name" value="DsbB-like_sf"/>
</dbReference>
<feature type="transmembrane region" description="Helical" evidence="15">
    <location>
        <begin position="41"/>
        <end position="58"/>
    </location>
</feature>
<comment type="subcellular location">
    <subcellularLocation>
        <location evidence="1">Cell inner membrane</location>
        <topology evidence="1">Multi-pass membrane protein</topology>
    </subcellularLocation>
    <subcellularLocation>
        <location evidence="14">Cell membrane</location>
        <topology evidence="14">Multi-pass membrane protein</topology>
    </subcellularLocation>
</comment>
<evidence type="ECO:0000313" key="20">
    <source>
        <dbReference type="Proteomes" id="UP000182484"/>
    </source>
</evidence>
<evidence type="ECO:0000256" key="6">
    <source>
        <dbReference type="ARBA" id="ARBA00022692"/>
    </source>
</evidence>
<reference evidence="19 21" key="3">
    <citation type="submission" date="2019-04" db="EMBL/GenBank/DDBJ databases">
        <title>The CDC panel for molecular diagnostics of ciprofloxacin resistance and its use for research and clinical development.</title>
        <authorList>
            <person name="Liu H."/>
            <person name="Tang K."/>
            <person name="Pham C."/>
            <person name="Schmerer M."/>
        </authorList>
    </citation>
    <scope>NUCLEOTIDE SEQUENCE [LARGE SCALE GENOMIC DNA]</scope>
    <source>
        <strain evidence="19 21">LRRBGS_0742</strain>
    </source>
</reference>
<dbReference type="PANTHER" id="PTHR36570:SF3">
    <property type="entry name" value="DISULFIDE BOND FORMATION PROTEIN B"/>
    <property type="match status" value="1"/>
</dbReference>
<keyword evidence="8 14" id="KW-1133">Transmembrane helix</keyword>
<evidence type="ECO:0000313" key="17">
    <source>
        <dbReference type="EMBL" id="SCW12732.1"/>
    </source>
</evidence>
<evidence type="ECO:0000256" key="14">
    <source>
        <dbReference type="HAMAP-Rule" id="MF_00286"/>
    </source>
</evidence>
<dbReference type="EMBL" id="SUQX01000025">
    <property type="protein sequence ID" value="TJX04571.1"/>
    <property type="molecule type" value="Genomic_DNA"/>
</dbReference>
<name>A0A1D3FPW1_NEIGO</name>
<dbReference type="Pfam" id="PF02600">
    <property type="entry name" value="DsbB"/>
    <property type="match status" value="1"/>
</dbReference>
<dbReference type="Gene3D" id="1.20.1550.10">
    <property type="entry name" value="DsbB-like"/>
    <property type="match status" value="1"/>
</dbReference>
<accession>A0A1D3FPW1</accession>
<dbReference type="InterPro" id="IPR022920">
    <property type="entry name" value="Disulphide_bond_form_DsbB"/>
</dbReference>
<evidence type="ECO:0000256" key="3">
    <source>
        <dbReference type="ARBA" id="ARBA00022448"/>
    </source>
</evidence>
<evidence type="ECO:0000256" key="5">
    <source>
        <dbReference type="ARBA" id="ARBA00022519"/>
    </source>
</evidence>
<keyword evidence="3 14" id="KW-0813">Transport</keyword>
<dbReference type="GO" id="GO:0006457">
    <property type="term" value="P:protein folding"/>
    <property type="evidence" value="ECO:0007669"/>
    <property type="project" value="InterPro"/>
</dbReference>
<dbReference type="GO" id="GO:0015035">
    <property type="term" value="F:protein-disulfide reductase activity"/>
    <property type="evidence" value="ECO:0007669"/>
    <property type="project" value="UniProtKB-UniRule"/>
</dbReference>
<comment type="caution">
    <text evidence="14">Lacks conserved residue(s) required for the propagation of feature annotation.</text>
</comment>
<dbReference type="EMBL" id="FMTB01000020">
    <property type="protein sequence ID" value="SCW12732.1"/>
    <property type="molecule type" value="Genomic_DNA"/>
</dbReference>
<evidence type="ECO:0000256" key="1">
    <source>
        <dbReference type="ARBA" id="ARBA00004429"/>
    </source>
</evidence>
<evidence type="ECO:0000256" key="12">
    <source>
        <dbReference type="ARBA" id="ARBA00023186"/>
    </source>
</evidence>
<feature type="topological domain" description="Cytoplasmic" evidence="14">
    <location>
        <begin position="161"/>
        <end position="162"/>
    </location>
</feature>
<evidence type="ECO:0000256" key="16">
    <source>
        <dbReference type="SAM" id="SignalP"/>
    </source>
</evidence>
<evidence type="ECO:0000256" key="10">
    <source>
        <dbReference type="ARBA" id="ARBA00023136"/>
    </source>
</evidence>
<dbReference type="AlphaFoldDB" id="A0A1D3FPW1"/>
<dbReference type="SMR" id="A0A1D3FPW1"/>
<evidence type="ECO:0000256" key="11">
    <source>
        <dbReference type="ARBA" id="ARBA00023157"/>
    </source>
</evidence>
<dbReference type="RefSeq" id="WP_010951234.1">
    <property type="nucleotide sequence ID" value="NZ_AP018377.1"/>
</dbReference>
<keyword evidence="9 14" id="KW-0560">Oxidoreductase</keyword>
<sequence>MTPLFRKAVWLLFAVSVCAFAGSLAAQYVLGMEPCVLCISQRLCVLATALCAAVVLACKPKGRVGGLSGAVFISIPAVTGISVAAYQLWLQSLPPGAAPSCGAPWTFRLKGWPLFDWFEPVVRGFGNCAEPDYLLGVALPVWSAAYFLAVVLTVWWAWARAK</sequence>
<evidence type="ECO:0000256" key="15">
    <source>
        <dbReference type="SAM" id="Phobius"/>
    </source>
</evidence>
<evidence type="ECO:0000313" key="19">
    <source>
        <dbReference type="EMBL" id="TJX04571.1"/>
    </source>
</evidence>
<keyword evidence="5" id="KW-0997">Cell inner membrane</keyword>
<dbReference type="GO" id="GO:0005886">
    <property type="term" value="C:plasma membrane"/>
    <property type="evidence" value="ECO:0007669"/>
    <property type="project" value="UniProtKB-SubCell"/>
</dbReference>
<comment type="function">
    <text evidence="14">Required for disulfide bond formation in some periplasmic proteins. Acts by oxidizing the DsbA protein.</text>
</comment>
<dbReference type="PANTHER" id="PTHR36570">
    <property type="entry name" value="DISULFIDE BOND FORMATION PROTEIN B"/>
    <property type="match status" value="1"/>
</dbReference>
<keyword evidence="16" id="KW-0732">Signal</keyword>
<dbReference type="EMBL" id="UGRI01000002">
    <property type="protein sequence ID" value="SUB32380.1"/>
    <property type="molecule type" value="Genomic_DNA"/>
</dbReference>
<evidence type="ECO:0000313" key="18">
    <source>
        <dbReference type="EMBL" id="SUB32380.1"/>
    </source>
</evidence>
<keyword evidence="6 14" id="KW-0812">Transmembrane</keyword>
<feature type="topological domain" description="Cytoplasmic" evidence="14">
    <location>
        <begin position="1"/>
        <end position="8"/>
    </location>
</feature>
<feature type="chain" id="PRO_5014539485" description="Disulfide bond formation protein B" evidence="16">
    <location>
        <begin position="22"/>
        <end position="162"/>
    </location>
</feature>
<keyword evidence="13 14" id="KW-0676">Redox-active center</keyword>
<keyword evidence="7 14" id="KW-0249">Electron transport</keyword>
<dbReference type="HAMAP" id="MF_00286">
    <property type="entry name" value="DsbB"/>
    <property type="match status" value="1"/>
</dbReference>
<keyword evidence="12 14" id="KW-0143">Chaperone</keyword>
<reference evidence="18" key="2">
    <citation type="submission" date="2018-06" db="EMBL/GenBank/DDBJ databases">
        <authorList>
            <consortium name="Pathogen Informatics"/>
            <person name="Doyle S."/>
        </authorList>
    </citation>
    <scope>NUCLEOTIDE SEQUENCE [LARGE SCALE GENOMIC DNA]</scope>
    <source>
        <strain evidence="18">NCTC11421</strain>
    </source>
</reference>
<evidence type="ECO:0000256" key="8">
    <source>
        <dbReference type="ARBA" id="ARBA00022989"/>
    </source>
</evidence>
<dbReference type="Proteomes" id="UP000307092">
    <property type="component" value="Unassembled WGS sequence"/>
</dbReference>
<evidence type="ECO:0000256" key="2">
    <source>
        <dbReference type="ARBA" id="ARBA00008823"/>
    </source>
</evidence>
<protein>
    <recommendedName>
        <fullName evidence="14">Disulfide bond formation protein B</fullName>
    </recommendedName>
    <alternativeName>
        <fullName evidence="14">Disulfide oxidoreductase</fullName>
    </alternativeName>
</protein>
<evidence type="ECO:0000256" key="4">
    <source>
        <dbReference type="ARBA" id="ARBA00022475"/>
    </source>
</evidence>
<keyword evidence="11 14" id="KW-1015">Disulfide bond</keyword>
<evidence type="ECO:0000256" key="7">
    <source>
        <dbReference type="ARBA" id="ARBA00022982"/>
    </source>
</evidence>
<feature type="topological domain" description="Periplasmic" evidence="14">
    <location>
        <begin position="26"/>
        <end position="43"/>
    </location>
</feature>
<dbReference type="Proteomes" id="UP000182484">
    <property type="component" value="Unassembled WGS sequence"/>
</dbReference>
<dbReference type="InterPro" id="IPR050183">
    <property type="entry name" value="DsbB"/>
</dbReference>
<keyword evidence="4 14" id="KW-1003">Cell membrane</keyword>
<feature type="transmembrane region" description="Helical" evidence="15">
    <location>
        <begin position="133"/>
        <end position="158"/>
    </location>
</feature>
<evidence type="ECO:0000256" key="9">
    <source>
        <dbReference type="ARBA" id="ARBA00023002"/>
    </source>
</evidence>
<keyword evidence="10 14" id="KW-0472">Membrane</keyword>
<comment type="similarity">
    <text evidence="2 14">Belongs to the DsbB family.</text>
</comment>
<organism evidence="18">
    <name type="scientific">Neisseria gonorrhoeae</name>
    <dbReference type="NCBI Taxonomy" id="485"/>
    <lineage>
        <taxon>Bacteria</taxon>
        <taxon>Pseudomonadati</taxon>
        <taxon>Pseudomonadota</taxon>
        <taxon>Betaproteobacteria</taxon>
        <taxon>Neisseriales</taxon>
        <taxon>Neisseriaceae</taxon>
        <taxon>Neisseria</taxon>
    </lineage>
</organism>